<feature type="region of interest" description="Disordered" evidence="1">
    <location>
        <begin position="17"/>
        <end position="42"/>
    </location>
</feature>
<comment type="caution">
    <text evidence="2">The sequence shown here is derived from an EMBL/GenBank/DDBJ whole genome shotgun (WGS) entry which is preliminary data.</text>
</comment>
<gene>
    <name evidence="2" type="ORF">PYX00_001948</name>
</gene>
<protein>
    <submittedName>
        <fullName evidence="2">Uncharacterized protein</fullName>
    </submittedName>
</protein>
<organism evidence="2">
    <name type="scientific">Menopon gallinae</name>
    <name type="common">poultry shaft louse</name>
    <dbReference type="NCBI Taxonomy" id="328185"/>
    <lineage>
        <taxon>Eukaryota</taxon>
        <taxon>Metazoa</taxon>
        <taxon>Ecdysozoa</taxon>
        <taxon>Arthropoda</taxon>
        <taxon>Hexapoda</taxon>
        <taxon>Insecta</taxon>
        <taxon>Pterygota</taxon>
        <taxon>Neoptera</taxon>
        <taxon>Paraneoptera</taxon>
        <taxon>Psocodea</taxon>
        <taxon>Troctomorpha</taxon>
        <taxon>Phthiraptera</taxon>
        <taxon>Amblycera</taxon>
        <taxon>Menoponidae</taxon>
        <taxon>Menopon</taxon>
    </lineage>
</organism>
<evidence type="ECO:0000313" key="2">
    <source>
        <dbReference type="EMBL" id="KAL0280731.1"/>
    </source>
</evidence>
<accession>A0AAW2IFP7</accession>
<dbReference type="EMBL" id="JARGDH010000001">
    <property type="protein sequence ID" value="KAL0280731.1"/>
    <property type="molecule type" value="Genomic_DNA"/>
</dbReference>
<dbReference type="AlphaFoldDB" id="A0AAW2IFP7"/>
<reference evidence="2" key="1">
    <citation type="journal article" date="2024" name="Gigascience">
        <title>Chromosome-level genome of the poultry shaft louse Menopon gallinae provides insight into the host-switching and adaptive evolution of parasitic lice.</title>
        <authorList>
            <person name="Xu Y."/>
            <person name="Ma L."/>
            <person name="Liu S."/>
            <person name="Liang Y."/>
            <person name="Liu Q."/>
            <person name="He Z."/>
            <person name="Tian L."/>
            <person name="Duan Y."/>
            <person name="Cai W."/>
            <person name="Li H."/>
            <person name="Song F."/>
        </authorList>
    </citation>
    <scope>NUCLEOTIDE SEQUENCE</scope>
    <source>
        <strain evidence="2">Cailab_2023a</strain>
    </source>
</reference>
<proteinExistence type="predicted"/>
<evidence type="ECO:0000256" key="1">
    <source>
        <dbReference type="SAM" id="MobiDB-lite"/>
    </source>
</evidence>
<sequence length="80" mass="9355">MSMFFFRLHNLRREELNKRQKKQQVNRECAPPSPSSTRSETRPVYAHYTNAIIAEAGRLFEKPLLQPSDSLDEIALQIPR</sequence>
<name>A0AAW2IFP7_9NEOP</name>